<feature type="region of interest" description="Disordered" evidence="1">
    <location>
        <begin position="233"/>
        <end position="276"/>
    </location>
</feature>
<name>A0A9W7GLT2_9STRA</name>
<dbReference type="OrthoDB" id="192289at2759"/>
<evidence type="ECO:0000313" key="3">
    <source>
        <dbReference type="EMBL" id="GMI47091.1"/>
    </source>
</evidence>
<dbReference type="EMBL" id="BRYA01000328">
    <property type="protein sequence ID" value="GMI47091.1"/>
    <property type="molecule type" value="Genomic_DNA"/>
</dbReference>
<feature type="region of interest" description="Disordered" evidence="1">
    <location>
        <begin position="115"/>
        <end position="146"/>
    </location>
</feature>
<keyword evidence="2" id="KW-0812">Transmembrane</keyword>
<dbReference type="AlphaFoldDB" id="A0A9W7GLT2"/>
<evidence type="ECO:0000256" key="2">
    <source>
        <dbReference type="SAM" id="Phobius"/>
    </source>
</evidence>
<accession>A0A9W7GLT2</accession>
<evidence type="ECO:0000313" key="4">
    <source>
        <dbReference type="Proteomes" id="UP001165065"/>
    </source>
</evidence>
<comment type="caution">
    <text evidence="3">The sequence shown here is derived from an EMBL/GenBank/DDBJ whole genome shotgun (WGS) entry which is preliminary data.</text>
</comment>
<dbReference type="Proteomes" id="UP001165065">
    <property type="component" value="Unassembled WGS sequence"/>
</dbReference>
<dbReference type="InterPro" id="IPR023393">
    <property type="entry name" value="START-like_dom_sf"/>
</dbReference>
<keyword evidence="4" id="KW-1185">Reference proteome</keyword>
<dbReference type="SUPFAM" id="SSF55961">
    <property type="entry name" value="Bet v1-like"/>
    <property type="match status" value="1"/>
</dbReference>
<keyword evidence="2" id="KW-1133">Transmembrane helix</keyword>
<feature type="transmembrane region" description="Helical" evidence="2">
    <location>
        <begin position="211"/>
        <end position="230"/>
    </location>
</feature>
<feature type="transmembrane region" description="Helical" evidence="2">
    <location>
        <begin position="184"/>
        <end position="205"/>
    </location>
</feature>
<keyword evidence="2" id="KW-0472">Membrane</keyword>
<feature type="compositionally biased region" description="Basic and acidic residues" evidence="1">
    <location>
        <begin position="233"/>
        <end position="261"/>
    </location>
</feature>
<evidence type="ECO:0000256" key="1">
    <source>
        <dbReference type="SAM" id="MobiDB-lite"/>
    </source>
</evidence>
<proteinExistence type="predicted"/>
<organism evidence="3 4">
    <name type="scientific">Triparma columacea</name>
    <dbReference type="NCBI Taxonomy" id="722753"/>
    <lineage>
        <taxon>Eukaryota</taxon>
        <taxon>Sar</taxon>
        <taxon>Stramenopiles</taxon>
        <taxon>Ochrophyta</taxon>
        <taxon>Bolidophyceae</taxon>
        <taxon>Parmales</taxon>
        <taxon>Triparmaceae</taxon>
        <taxon>Triparma</taxon>
    </lineage>
</organism>
<protein>
    <submittedName>
        <fullName evidence="3">Uncharacterized protein</fullName>
    </submittedName>
</protein>
<feature type="compositionally biased region" description="Basic and acidic residues" evidence="1">
    <location>
        <begin position="116"/>
        <end position="142"/>
    </location>
</feature>
<reference evidence="4" key="1">
    <citation type="journal article" date="2023" name="Commun. Biol.">
        <title>Genome analysis of Parmales, the sister group of diatoms, reveals the evolutionary specialization of diatoms from phago-mixotrophs to photoautotrophs.</title>
        <authorList>
            <person name="Ban H."/>
            <person name="Sato S."/>
            <person name="Yoshikawa S."/>
            <person name="Yamada K."/>
            <person name="Nakamura Y."/>
            <person name="Ichinomiya M."/>
            <person name="Sato N."/>
            <person name="Blanc-Mathieu R."/>
            <person name="Endo H."/>
            <person name="Kuwata A."/>
            <person name="Ogata H."/>
        </authorList>
    </citation>
    <scope>NUCLEOTIDE SEQUENCE [LARGE SCALE GENOMIC DNA]</scope>
</reference>
<dbReference type="Gene3D" id="3.30.530.20">
    <property type="match status" value="1"/>
</dbReference>
<sequence length="594" mass="65560">MPLTLPSPAVRSLSEASYFSPSSTERSHQLRGFGIILRSTVTFDLAKSSSGKQPKFSGKDALDLMLKTELVENEKQGEEVLRALEDERYIEASKGTIKSPEAKRKRFRFTEALVSEGERGDSRGGAEGREREGGGGDKRHELGIIQDEASEATRSSTYWGKLESSSQLNSSPPPGLLGVCRKHALPLMSLALALVLFPSFFSSLLLGRVQAATVSGAGNFLLGVIITGYASTKPKDERRDEGGKEVDEQDMTRIERARSLSESEAPPPGGLTGAVLPKIVPKEDTGVPKIAIKDVQGKIEEILGPMKTEYRWIEAGRCLLGCKNAVASAGPNHPVSKSVQSILDGEEMKDIRKRYKKALEGLGLLDSNEGWKFFKQNGSGTKVYSKYDEKGNLWIKVDGIFRGTPTSCASVWKEGDLFKCWFPFCSYSDIFHKESDAEIVFRYGGTNPVGRSETVLHGWGVNHLVEGIFLILGGSVKDWKGKAFPKPGFMVSRNWVHCLSILVEPLGANMEGEHEVRNVMICSLDLPKLPQWFLEWILGKVFIGLVDAMSTCGKKACEEGSQTEHARRTREDPFYKEFLTPLFIKFMDGRGLKH</sequence>
<gene>
    <name evidence="3" type="ORF">TrCOL_g7156</name>
</gene>